<reference evidence="1 2" key="1">
    <citation type="submission" date="2015-01" db="EMBL/GenBank/DDBJ databases">
        <title>Genome of allotetraploid Gossypium barbadense reveals genomic plasticity and fiber elongation in cotton evolution.</title>
        <authorList>
            <person name="Chen X."/>
            <person name="Liu X."/>
            <person name="Zhao B."/>
            <person name="Zheng H."/>
            <person name="Hu Y."/>
            <person name="Lu G."/>
            <person name="Yang C."/>
            <person name="Chen J."/>
            <person name="Shan C."/>
            <person name="Zhang L."/>
            <person name="Zhou Y."/>
            <person name="Wang L."/>
            <person name="Guo W."/>
            <person name="Bai Y."/>
            <person name="Ruan J."/>
            <person name="Shangguan X."/>
            <person name="Mao Y."/>
            <person name="Jiang J."/>
            <person name="Zhu Y."/>
            <person name="Lei J."/>
            <person name="Kang H."/>
            <person name="Chen S."/>
            <person name="He X."/>
            <person name="Wang R."/>
            <person name="Wang Y."/>
            <person name="Chen J."/>
            <person name="Wang L."/>
            <person name="Yu S."/>
            <person name="Wang B."/>
            <person name="Wei J."/>
            <person name="Song S."/>
            <person name="Lu X."/>
            <person name="Gao Z."/>
            <person name="Gu W."/>
            <person name="Deng X."/>
            <person name="Ma D."/>
            <person name="Wang S."/>
            <person name="Liang W."/>
            <person name="Fang L."/>
            <person name="Cai C."/>
            <person name="Zhu X."/>
            <person name="Zhou B."/>
            <person name="Zhang Y."/>
            <person name="Chen Z."/>
            <person name="Xu S."/>
            <person name="Zhu R."/>
            <person name="Wang S."/>
            <person name="Zhang T."/>
            <person name="Zhao G."/>
        </authorList>
    </citation>
    <scope>NUCLEOTIDE SEQUENCE [LARGE SCALE GENOMIC DNA]</scope>
    <source>
        <strain evidence="2">cv. Xinhai21</strain>
        <tissue evidence="1">Leaf</tissue>
    </source>
</reference>
<dbReference type="Proteomes" id="UP000239757">
    <property type="component" value="Unassembled WGS sequence"/>
</dbReference>
<name>A0A2P5XNY5_GOSBA</name>
<proteinExistence type="predicted"/>
<gene>
    <name evidence="1" type="ORF">GOBAR_AA15621</name>
</gene>
<evidence type="ECO:0000313" key="1">
    <source>
        <dbReference type="EMBL" id="PPS05041.1"/>
    </source>
</evidence>
<accession>A0A2P5XNY5</accession>
<dbReference type="EMBL" id="KZ664514">
    <property type="protein sequence ID" value="PPS05041.1"/>
    <property type="molecule type" value="Genomic_DNA"/>
</dbReference>
<protein>
    <recommendedName>
        <fullName evidence="3">RNase H type-1 domain-containing protein</fullName>
    </recommendedName>
</protein>
<dbReference type="OrthoDB" id="1717299at2759"/>
<organism evidence="1 2">
    <name type="scientific">Gossypium barbadense</name>
    <name type="common">Sea Island cotton</name>
    <name type="synonym">Hibiscus barbadensis</name>
    <dbReference type="NCBI Taxonomy" id="3634"/>
    <lineage>
        <taxon>Eukaryota</taxon>
        <taxon>Viridiplantae</taxon>
        <taxon>Streptophyta</taxon>
        <taxon>Embryophyta</taxon>
        <taxon>Tracheophyta</taxon>
        <taxon>Spermatophyta</taxon>
        <taxon>Magnoliopsida</taxon>
        <taxon>eudicotyledons</taxon>
        <taxon>Gunneridae</taxon>
        <taxon>Pentapetalae</taxon>
        <taxon>rosids</taxon>
        <taxon>malvids</taxon>
        <taxon>Malvales</taxon>
        <taxon>Malvaceae</taxon>
        <taxon>Malvoideae</taxon>
        <taxon>Gossypium</taxon>
    </lineage>
</organism>
<dbReference type="AlphaFoldDB" id="A0A2P5XNY5"/>
<evidence type="ECO:0000313" key="2">
    <source>
        <dbReference type="Proteomes" id="UP000239757"/>
    </source>
</evidence>
<sequence>MLVETVPMPYKCGSNWISIGIQVRQESRYFNGLNIYLPRIPNNRDVTTSDPWFKLNFDERIDRLWRRRKPWQQYRPFDSPQEMGFRKVEVEGDSLVLMGFKSFKFQHIKREGNRVAHLLRMRASFKSVMFGWRRKELRRYKGLWWLKNRIRAEPPNGPGGTGKSARKRRRFKLELMTETTVRNEGFVWYAWEW</sequence>
<evidence type="ECO:0008006" key="3">
    <source>
        <dbReference type="Google" id="ProtNLM"/>
    </source>
</evidence>